<evidence type="ECO:0000256" key="7">
    <source>
        <dbReference type="ARBA" id="ARBA00022889"/>
    </source>
</evidence>
<dbReference type="AlphaFoldDB" id="A0AAV6ZUY8"/>
<name>A0AAV6ZUY8_ENGPU</name>
<evidence type="ECO:0000256" key="3">
    <source>
        <dbReference type="ARBA" id="ARBA00022692"/>
    </source>
</evidence>
<evidence type="ECO:0000256" key="8">
    <source>
        <dbReference type="ARBA" id="ARBA00022989"/>
    </source>
</evidence>
<dbReference type="GO" id="GO:0045211">
    <property type="term" value="C:postsynaptic membrane"/>
    <property type="evidence" value="ECO:0007669"/>
    <property type="project" value="TreeGrafter"/>
</dbReference>
<evidence type="ECO:0000256" key="1">
    <source>
        <dbReference type="ARBA" id="ARBA00004251"/>
    </source>
</evidence>
<evidence type="ECO:0000256" key="11">
    <source>
        <dbReference type="SAM" id="MobiDB-lite"/>
    </source>
</evidence>
<dbReference type="SUPFAM" id="SSF49899">
    <property type="entry name" value="Concanavalin A-like lectins/glucanases"/>
    <property type="match status" value="1"/>
</dbReference>
<dbReference type="GO" id="GO:0007155">
    <property type="term" value="P:cell adhesion"/>
    <property type="evidence" value="ECO:0007669"/>
    <property type="project" value="UniProtKB-KW"/>
</dbReference>
<evidence type="ECO:0000256" key="12">
    <source>
        <dbReference type="SAM" id="Phobius"/>
    </source>
</evidence>
<proteinExistence type="predicted"/>
<comment type="caution">
    <text evidence="15">The sequence shown here is derived from an EMBL/GenBank/DDBJ whole genome shotgun (WGS) entry which is preliminary data.</text>
</comment>
<keyword evidence="3 12" id="KW-0812">Transmembrane</keyword>
<keyword evidence="5" id="KW-0677">Repeat</keyword>
<evidence type="ECO:0000256" key="5">
    <source>
        <dbReference type="ARBA" id="ARBA00022737"/>
    </source>
</evidence>
<keyword evidence="9 12" id="KW-0472">Membrane</keyword>
<evidence type="ECO:0000256" key="9">
    <source>
        <dbReference type="ARBA" id="ARBA00023136"/>
    </source>
</evidence>
<feature type="chain" id="PRO_5043967020" description="Calsyntenin C-terminal domain-containing protein" evidence="13">
    <location>
        <begin position="23"/>
        <end position="678"/>
    </location>
</feature>
<dbReference type="EMBL" id="WNYA01000011">
    <property type="protein sequence ID" value="KAG8551399.1"/>
    <property type="molecule type" value="Genomic_DNA"/>
</dbReference>
<dbReference type="PANTHER" id="PTHR14139:SF5">
    <property type="entry name" value="CALSYNTENIN-3"/>
    <property type="match status" value="1"/>
</dbReference>
<dbReference type="FunFam" id="2.60.120.200:FF:000234">
    <property type="entry name" value="Calsyntenin 3"/>
    <property type="match status" value="1"/>
</dbReference>
<feature type="signal peptide" evidence="13">
    <location>
        <begin position="1"/>
        <end position="22"/>
    </location>
</feature>
<feature type="transmembrane region" description="Helical" evidence="12">
    <location>
        <begin position="589"/>
        <end position="613"/>
    </location>
</feature>
<accession>A0AAV6ZUY8</accession>
<organism evidence="15 16">
    <name type="scientific">Engystomops pustulosus</name>
    <name type="common">Tungara frog</name>
    <name type="synonym">Physalaemus pustulosus</name>
    <dbReference type="NCBI Taxonomy" id="76066"/>
    <lineage>
        <taxon>Eukaryota</taxon>
        <taxon>Metazoa</taxon>
        <taxon>Chordata</taxon>
        <taxon>Craniata</taxon>
        <taxon>Vertebrata</taxon>
        <taxon>Euteleostomi</taxon>
        <taxon>Amphibia</taxon>
        <taxon>Batrachia</taxon>
        <taxon>Anura</taxon>
        <taxon>Neobatrachia</taxon>
        <taxon>Hyloidea</taxon>
        <taxon>Leptodactylidae</taxon>
        <taxon>Leiuperinae</taxon>
        <taxon>Engystomops</taxon>
    </lineage>
</organism>
<evidence type="ECO:0000259" key="14">
    <source>
        <dbReference type="Pfam" id="PF19699"/>
    </source>
</evidence>
<dbReference type="GO" id="GO:0050806">
    <property type="term" value="P:positive regulation of synaptic transmission"/>
    <property type="evidence" value="ECO:0007669"/>
    <property type="project" value="TreeGrafter"/>
</dbReference>
<evidence type="ECO:0000313" key="16">
    <source>
        <dbReference type="Proteomes" id="UP000824782"/>
    </source>
</evidence>
<feature type="region of interest" description="Disordered" evidence="11">
    <location>
        <begin position="652"/>
        <end position="678"/>
    </location>
</feature>
<reference evidence="15" key="1">
    <citation type="thesis" date="2020" institute="ProQuest LLC" country="789 East Eisenhower Parkway, Ann Arbor, MI, USA">
        <title>Comparative Genomics and Chromosome Evolution.</title>
        <authorList>
            <person name="Mudd A.B."/>
        </authorList>
    </citation>
    <scope>NUCLEOTIDE SEQUENCE</scope>
    <source>
        <strain evidence="15">237g6f4</strain>
        <tissue evidence="15">Blood</tissue>
    </source>
</reference>
<keyword evidence="8 12" id="KW-1133">Transmembrane helix</keyword>
<dbReference type="Pfam" id="PF19699">
    <property type="entry name" value="CLSTN_C"/>
    <property type="match status" value="1"/>
</dbReference>
<evidence type="ECO:0000256" key="4">
    <source>
        <dbReference type="ARBA" id="ARBA00022729"/>
    </source>
</evidence>
<dbReference type="Proteomes" id="UP000824782">
    <property type="component" value="Unassembled WGS sequence"/>
</dbReference>
<evidence type="ECO:0000256" key="6">
    <source>
        <dbReference type="ARBA" id="ARBA00022837"/>
    </source>
</evidence>
<keyword evidence="6" id="KW-0106">Calcium</keyword>
<evidence type="ECO:0000313" key="15">
    <source>
        <dbReference type="EMBL" id="KAG8551399.1"/>
    </source>
</evidence>
<keyword evidence="4 13" id="KW-0732">Signal</keyword>
<dbReference type="PANTHER" id="PTHR14139">
    <property type="entry name" value="CALSYNTENIN"/>
    <property type="match status" value="1"/>
</dbReference>
<sequence length="678" mass="74238">MIQRDFCLSLLLVTAVLHTVTCNKGNKHKPWMEAQYQGIIMENDNTVLLNPPLFALDKDAPLRYAGAAPGDVDLLPPSSPAYNWTHSLPIQDTQDSSPVFWFNGSQSVEVPPGRLPAGGGAADHLTLSFWLKHAGGSGGKSGKEEEVLLCNTVQNDGSFSHYTLAVHGCRISFLYWSLLDSAHPVKFLWKLEQICDVEWHHYALSLEFPTVALYVDGVTYDPALMHDNGALTPPKRQARMMIGGCWTDEKISVKVNDGETSRTSGSSVGRFLRGYVSGLSLRLGPVDSREVIECLYACKEGLQYTDFDSLGKGMKVHVNPAQSQLSLEGDDALSFSRALQHVEYLNSLQFPTPGVRPLKLQTTVRCLTDEGCLTVPDLDGYLVVLQPDAPQVQLAGSPRSAHPVSDFQGQLGVPIFPDLRITCTVSHNLPPNKLERAPRSDVQSPDGIECALERCEIGVVGDDLNPEYESLSLDVSSAWQRGLETENSSRSLRVTGVQNVAVYEDILRSVSYRTGARATLYARKFHVSCSEMNGRYISNQLYTEVDVLHGIHAVSPSHLLSAQQFIHNAHQAPAELSGHALVSANRSSVFPGVAMVIIVVCIGFLALIVTLGLSRIHNVRQRGSEGAELEAANQRDPFWEDSAMTITVNPMESLQSRGLVPAQKSSASEKEEPEEESR</sequence>
<feature type="domain" description="Calsyntenin C-terminal" evidence="14">
    <location>
        <begin position="309"/>
        <end position="653"/>
    </location>
</feature>
<dbReference type="InterPro" id="IPR045588">
    <property type="entry name" value="CLSTN_C"/>
</dbReference>
<dbReference type="GO" id="GO:0051965">
    <property type="term" value="P:positive regulation of synapse assembly"/>
    <property type="evidence" value="ECO:0007669"/>
    <property type="project" value="TreeGrafter"/>
</dbReference>
<dbReference type="GO" id="GO:0009986">
    <property type="term" value="C:cell surface"/>
    <property type="evidence" value="ECO:0007669"/>
    <property type="project" value="TreeGrafter"/>
</dbReference>
<gene>
    <name evidence="15" type="ORF">GDO81_004094</name>
</gene>
<comment type="subcellular location">
    <subcellularLocation>
        <location evidence="1">Cell membrane</location>
        <topology evidence="1">Single-pass type I membrane protein</topology>
    </subcellularLocation>
</comment>
<keyword evidence="16" id="KW-1185">Reference proteome</keyword>
<evidence type="ECO:0000256" key="10">
    <source>
        <dbReference type="ARBA" id="ARBA00023180"/>
    </source>
</evidence>
<evidence type="ECO:0000256" key="13">
    <source>
        <dbReference type="SAM" id="SignalP"/>
    </source>
</evidence>
<keyword evidence="2" id="KW-1003">Cell membrane</keyword>
<evidence type="ECO:0000256" key="2">
    <source>
        <dbReference type="ARBA" id="ARBA00022475"/>
    </source>
</evidence>
<dbReference type="InterPro" id="IPR013320">
    <property type="entry name" value="ConA-like_dom_sf"/>
</dbReference>
<protein>
    <recommendedName>
        <fullName evidence="14">Calsyntenin C-terminal domain-containing protein</fullName>
    </recommendedName>
</protein>
<keyword evidence="7" id="KW-0130">Cell adhesion</keyword>
<dbReference type="Gene3D" id="2.60.120.200">
    <property type="match status" value="1"/>
</dbReference>
<keyword evidence="10" id="KW-0325">Glycoprotein</keyword>